<accession>A0ACC0XU76</accession>
<dbReference type="Proteomes" id="UP001163603">
    <property type="component" value="Chromosome 11"/>
</dbReference>
<protein>
    <submittedName>
        <fullName evidence="1">Uncharacterized protein</fullName>
    </submittedName>
</protein>
<keyword evidence="2" id="KW-1185">Reference proteome</keyword>
<name>A0ACC0XU76_9ROSI</name>
<comment type="caution">
    <text evidence="1">The sequence shown here is derived from an EMBL/GenBank/DDBJ whole genome shotgun (WGS) entry which is preliminary data.</text>
</comment>
<proteinExistence type="predicted"/>
<evidence type="ECO:0000313" key="2">
    <source>
        <dbReference type="Proteomes" id="UP001163603"/>
    </source>
</evidence>
<evidence type="ECO:0000313" key="1">
    <source>
        <dbReference type="EMBL" id="KAJ0021607.1"/>
    </source>
</evidence>
<organism evidence="1 2">
    <name type="scientific">Pistacia integerrima</name>
    <dbReference type="NCBI Taxonomy" id="434235"/>
    <lineage>
        <taxon>Eukaryota</taxon>
        <taxon>Viridiplantae</taxon>
        <taxon>Streptophyta</taxon>
        <taxon>Embryophyta</taxon>
        <taxon>Tracheophyta</taxon>
        <taxon>Spermatophyta</taxon>
        <taxon>Magnoliopsida</taxon>
        <taxon>eudicotyledons</taxon>
        <taxon>Gunneridae</taxon>
        <taxon>Pentapetalae</taxon>
        <taxon>rosids</taxon>
        <taxon>malvids</taxon>
        <taxon>Sapindales</taxon>
        <taxon>Anacardiaceae</taxon>
        <taxon>Pistacia</taxon>
    </lineage>
</organism>
<gene>
    <name evidence="1" type="ORF">Pint_32448</name>
</gene>
<dbReference type="EMBL" id="CM047746">
    <property type="protein sequence ID" value="KAJ0021607.1"/>
    <property type="molecule type" value="Genomic_DNA"/>
</dbReference>
<reference evidence="2" key="1">
    <citation type="journal article" date="2023" name="G3 (Bethesda)">
        <title>Genome assembly and association tests identify interacting loci associated with vigor, precocity, and sex in interspecific pistachio rootstocks.</title>
        <authorList>
            <person name="Palmer W."/>
            <person name="Jacygrad E."/>
            <person name="Sagayaradj S."/>
            <person name="Cavanaugh K."/>
            <person name="Han R."/>
            <person name="Bertier L."/>
            <person name="Beede B."/>
            <person name="Kafkas S."/>
            <person name="Golino D."/>
            <person name="Preece J."/>
            <person name="Michelmore R."/>
        </authorList>
    </citation>
    <scope>NUCLEOTIDE SEQUENCE [LARGE SCALE GENOMIC DNA]</scope>
</reference>
<sequence>MVVISAGANDFTLNYYALPTRRGQFNISEYQDFLQKAFQIYVRDVSQRIVAGLPQIGCLPIQITAAFKNPNKHKCLGDQNTDAQVYNQKLQNLLTQLQGSLPGTRLAYVDVYEPLIDMVNNPQKYGFTVTDRGCCGTGLSESSILYNQITPTCVADSQFVFWDSLHPCEAVYQRTAKHLESKIVSQLSQ</sequence>